<evidence type="ECO:0000259" key="6">
    <source>
        <dbReference type="PROSITE" id="PS01180"/>
    </source>
</evidence>
<accession>A0A7R8XAV2</accession>
<evidence type="ECO:0000256" key="4">
    <source>
        <dbReference type="SAM" id="MobiDB-lite"/>
    </source>
</evidence>
<dbReference type="SUPFAM" id="SSF49854">
    <property type="entry name" value="Spermadhesin, CUB domain"/>
    <property type="match status" value="2"/>
</dbReference>
<dbReference type="PANTHER" id="PTHR24251:SF42">
    <property type="entry name" value="CUB DOMAIN-CONTAINING PROTEIN"/>
    <property type="match status" value="1"/>
</dbReference>
<evidence type="ECO:0000313" key="7">
    <source>
        <dbReference type="EMBL" id="CAD7246476.1"/>
    </source>
</evidence>
<dbReference type="EMBL" id="CAJPEV010001144">
    <property type="protein sequence ID" value="CAG0890991.1"/>
    <property type="molecule type" value="Genomic_DNA"/>
</dbReference>
<organism evidence="7">
    <name type="scientific">Darwinula stevensoni</name>
    <dbReference type="NCBI Taxonomy" id="69355"/>
    <lineage>
        <taxon>Eukaryota</taxon>
        <taxon>Metazoa</taxon>
        <taxon>Ecdysozoa</taxon>
        <taxon>Arthropoda</taxon>
        <taxon>Crustacea</taxon>
        <taxon>Oligostraca</taxon>
        <taxon>Ostracoda</taxon>
        <taxon>Podocopa</taxon>
        <taxon>Podocopida</taxon>
        <taxon>Darwinulocopina</taxon>
        <taxon>Darwinuloidea</taxon>
        <taxon>Darwinulidae</taxon>
        <taxon>Darwinula</taxon>
    </lineage>
</organism>
<evidence type="ECO:0000256" key="1">
    <source>
        <dbReference type="ARBA" id="ARBA00022737"/>
    </source>
</evidence>
<feature type="region of interest" description="Disordered" evidence="4">
    <location>
        <begin position="35"/>
        <end position="56"/>
    </location>
</feature>
<dbReference type="AlphaFoldDB" id="A0A7R8XAV2"/>
<protein>
    <recommendedName>
        <fullName evidence="6">CUB domain-containing protein</fullName>
    </recommendedName>
</protein>
<dbReference type="InterPro" id="IPR035914">
    <property type="entry name" value="Sperma_CUB_dom_sf"/>
</dbReference>
<dbReference type="PANTHER" id="PTHR24251">
    <property type="entry name" value="OVOCHYMASE-RELATED"/>
    <property type="match status" value="1"/>
</dbReference>
<evidence type="ECO:0000256" key="5">
    <source>
        <dbReference type="SAM" id="SignalP"/>
    </source>
</evidence>
<keyword evidence="5" id="KW-0732">Signal</keyword>
<feature type="signal peptide" evidence="5">
    <location>
        <begin position="1"/>
        <end position="27"/>
    </location>
</feature>
<keyword evidence="2" id="KW-1015">Disulfide bond</keyword>
<keyword evidence="1" id="KW-0677">Repeat</keyword>
<dbReference type="InterPro" id="IPR000859">
    <property type="entry name" value="CUB_dom"/>
</dbReference>
<dbReference type="CDD" id="cd00041">
    <property type="entry name" value="CUB"/>
    <property type="match status" value="1"/>
</dbReference>
<comment type="caution">
    <text evidence="3">Lacks conserved residue(s) required for the propagation of feature annotation.</text>
</comment>
<feature type="domain" description="CUB" evidence="6">
    <location>
        <begin position="161"/>
        <end position="292"/>
    </location>
</feature>
<dbReference type="Proteomes" id="UP000677054">
    <property type="component" value="Unassembled WGS sequence"/>
</dbReference>
<dbReference type="SMART" id="SM00042">
    <property type="entry name" value="CUB"/>
    <property type="match status" value="1"/>
</dbReference>
<dbReference type="OrthoDB" id="6380705at2759"/>
<dbReference type="Gene3D" id="2.60.120.290">
    <property type="entry name" value="Spermadhesin, CUB domain"/>
    <property type="match status" value="1"/>
</dbReference>
<sequence length="366" mass="40130">MRSNLMNSPERMKILWVLAVIPLVCLGASVEHQPVPASPQEETNAQPADDAEAAARQSVQPGQLLNNAAQAVGGAVTNLITLPQTIFGNVFQRNPQRRGIGERCGETADCLLGTKNSVCFNATCLCNLGFRYIKESKTCDPVETCTKCPNDHCSAGEDVYCNGTCIKNLKYGSVGHNPAMLTSPQWPENYPAGVNAYYCLKAATGKRVNLKFLWMDLETNRGYRDGDYIVVYNGCVAKPENLLGFYLGDTSSPHECVTSSCNEMLVHFHSDPEDADNPYDQRSGFMGHFVEVYNGCVAKPENLLGFYLGDTSSPHECVTSSCNEMLVHFHSDPEDADNPYDQRSGFMGHFVEVPYESAPCAPTDHN</sequence>
<name>A0A7R8XAV2_9CRUS</name>
<dbReference type="Pfam" id="PF00431">
    <property type="entry name" value="CUB"/>
    <property type="match status" value="1"/>
</dbReference>
<proteinExistence type="predicted"/>
<evidence type="ECO:0000256" key="3">
    <source>
        <dbReference type="PROSITE-ProRule" id="PRU00059"/>
    </source>
</evidence>
<dbReference type="EMBL" id="LR900661">
    <property type="protein sequence ID" value="CAD7246476.1"/>
    <property type="molecule type" value="Genomic_DNA"/>
</dbReference>
<reference evidence="7" key="1">
    <citation type="submission" date="2020-11" db="EMBL/GenBank/DDBJ databases">
        <authorList>
            <person name="Tran Van P."/>
        </authorList>
    </citation>
    <scope>NUCLEOTIDE SEQUENCE</scope>
</reference>
<dbReference type="PROSITE" id="PS01180">
    <property type="entry name" value="CUB"/>
    <property type="match status" value="1"/>
</dbReference>
<evidence type="ECO:0000313" key="8">
    <source>
        <dbReference type="Proteomes" id="UP000677054"/>
    </source>
</evidence>
<keyword evidence="8" id="KW-1185">Reference proteome</keyword>
<evidence type="ECO:0000256" key="2">
    <source>
        <dbReference type="ARBA" id="ARBA00023157"/>
    </source>
</evidence>
<feature type="chain" id="PRO_5036402476" description="CUB domain-containing protein" evidence="5">
    <location>
        <begin position="28"/>
        <end position="366"/>
    </location>
</feature>
<gene>
    <name evidence="7" type="ORF">DSTB1V02_LOCUS6326</name>
</gene>